<comment type="caution">
    <text evidence="1">The sequence shown here is derived from an EMBL/GenBank/DDBJ whole genome shotgun (WGS) entry which is preliminary data.</text>
</comment>
<dbReference type="EMBL" id="JANJQO010002521">
    <property type="protein sequence ID" value="KAJ2966757.1"/>
    <property type="molecule type" value="Genomic_DNA"/>
</dbReference>
<evidence type="ECO:0000313" key="1">
    <source>
        <dbReference type="EMBL" id="KAJ2966757.1"/>
    </source>
</evidence>
<organism evidence="1 2">
    <name type="scientific">Zarea fungicola</name>
    <dbReference type="NCBI Taxonomy" id="93591"/>
    <lineage>
        <taxon>Eukaryota</taxon>
        <taxon>Fungi</taxon>
        <taxon>Dikarya</taxon>
        <taxon>Ascomycota</taxon>
        <taxon>Pezizomycotina</taxon>
        <taxon>Sordariomycetes</taxon>
        <taxon>Hypocreomycetidae</taxon>
        <taxon>Hypocreales</taxon>
        <taxon>Cordycipitaceae</taxon>
        <taxon>Zarea</taxon>
    </lineage>
</organism>
<evidence type="ECO:0000313" key="2">
    <source>
        <dbReference type="Proteomes" id="UP001143910"/>
    </source>
</evidence>
<name>A0ACC1MIB2_9HYPO</name>
<accession>A0ACC1MIB2</accession>
<gene>
    <name evidence="1" type="ORF">NQ176_g9996</name>
</gene>
<sequence length="384" mass="40206">MASRLVPDTNLSPNTQKRSALRINREAELLGGQLTASHTREALVVSASFLKEDLPYFAELLAEVVTQTKYTTHEFHEEVERVLHLRQAANTSNVAAIALDNAHAVAFHTGLGAPIATYSAVPAQKYLNEEYVASYADAVYTKPNIAIVADGANGETLTRWVNQFFKDVPATSQSGQSLKTEASKYFGGEQRAANPAGNSIVIAFPGSDANGSKPEIAVLASLLGNQPSVKWSPGFSFLSKAAAATPGLSASASSITYSDAGLLAIQLTGAAASVRKGAEDAVKALKAIAEGSVSKEDVSKAIANAKFEALDKAQLRDSSILLAGNGLVNGGKPLDITTISKSFDAVSADKLKITAKALLDGKATVSTVGDLFVLPYAEEIGLRV</sequence>
<dbReference type="Proteomes" id="UP001143910">
    <property type="component" value="Unassembled WGS sequence"/>
</dbReference>
<keyword evidence="2" id="KW-1185">Reference proteome</keyword>
<protein>
    <submittedName>
        <fullName evidence="1">Uncharacterized protein</fullName>
    </submittedName>
</protein>
<proteinExistence type="predicted"/>
<reference evidence="1" key="1">
    <citation type="submission" date="2022-08" db="EMBL/GenBank/DDBJ databases">
        <title>Genome Sequence of Lecanicillium fungicola.</title>
        <authorList>
            <person name="Buettner E."/>
        </authorList>
    </citation>
    <scope>NUCLEOTIDE SEQUENCE</scope>
    <source>
        <strain evidence="1">Babe33</strain>
    </source>
</reference>